<feature type="compositionally biased region" description="Polar residues" evidence="2">
    <location>
        <begin position="577"/>
        <end position="588"/>
    </location>
</feature>
<feature type="compositionally biased region" description="Polar residues" evidence="2">
    <location>
        <begin position="1"/>
        <end position="11"/>
    </location>
</feature>
<feature type="compositionally biased region" description="Polar residues" evidence="2">
    <location>
        <begin position="660"/>
        <end position="671"/>
    </location>
</feature>
<feature type="coiled-coil region" evidence="1">
    <location>
        <begin position="186"/>
        <end position="261"/>
    </location>
</feature>
<feature type="coiled-coil region" evidence="1">
    <location>
        <begin position="369"/>
        <end position="396"/>
    </location>
</feature>
<gene>
    <name evidence="3" type="ORF">VTL71DRAFT_3781</name>
</gene>
<feature type="region of interest" description="Disordered" evidence="2">
    <location>
        <begin position="577"/>
        <end position="596"/>
    </location>
</feature>
<evidence type="ECO:0000256" key="1">
    <source>
        <dbReference type="SAM" id="Coils"/>
    </source>
</evidence>
<organism evidence="3 4">
    <name type="scientific">Oculimacula yallundae</name>
    <dbReference type="NCBI Taxonomy" id="86028"/>
    <lineage>
        <taxon>Eukaryota</taxon>
        <taxon>Fungi</taxon>
        <taxon>Dikarya</taxon>
        <taxon>Ascomycota</taxon>
        <taxon>Pezizomycotina</taxon>
        <taxon>Leotiomycetes</taxon>
        <taxon>Helotiales</taxon>
        <taxon>Ploettnerulaceae</taxon>
        <taxon>Oculimacula</taxon>
    </lineage>
</organism>
<sequence length="778" mass="88310">MADETPSTQIETWLDGPTTDAGAIHSIQIDDSKLRGQRLPTSQTERDPAVNQKLPSAHAVVSDELSELILHRLDVHSEDHAFYSSRYNTFRMVNSPERNSEVRASIGGSPPKKPRGVRYDFSGSSPRSDQGKLRQDSSYYSNNEHDNESRSDGRSDSKEQRLRAREKIVLLRRKLLKTREIKRRDRVRIRRLRENVRASLDELNRKINELVALDKVPPELRPLCDTFRKAQDELGPAEYEYAELEDTLEDEEEELEEEEDLYYTVHQTSDNLEASDEASRVDATISSQDSRLDNTTSSATKPDNLSETSNESLGSEPDLLQKYLSLRDQALELRVGLQNLEDEYVGVSGDANIRRRNGFHLPAVMASFLADYVESHNEILDDIDRAEKELFDLREECLKQGVFEQNEYLYAPRDEFRDELMEVVGEALQRSPLLVSAQRIEHPEVTRNFSSKRDHVNSWLLQWVQESTIDMMMLRSWIYTLCPGISETPDKTLVQIGDDRWTDYSVSTWYRDAAGMFADANYNDSRLDVIAGDANKLNASFGDWSLSTYHSDNVGLEYKPLVDQVLIDSEIVSYATQEGDQDVNPSKTTSEKRTLSSTVLEIDTREAISEQDPNTPPAISALNHGPENRDIQIQFAEPISPTISRGFLDTQPSRHDSEELLSSENSMATTQNPEVMQSFPDLLSTSRATSVCSLRTMLDNAEPLISEESPSRLQISETPRAPNTRPAFLDIQKVPRSRSSSLTAPKRPIHHLSRRSFDSSIARITTDPIDKRSSFTND</sequence>
<feature type="region of interest" description="Disordered" evidence="2">
    <location>
        <begin position="1"/>
        <end position="55"/>
    </location>
</feature>
<evidence type="ECO:0008006" key="5">
    <source>
        <dbReference type="Google" id="ProtNLM"/>
    </source>
</evidence>
<accession>A0ABR4C6F2</accession>
<feature type="region of interest" description="Disordered" evidence="2">
    <location>
        <begin position="702"/>
        <end position="778"/>
    </location>
</feature>
<keyword evidence="4" id="KW-1185">Reference proteome</keyword>
<dbReference type="EMBL" id="JAZHXI010000013">
    <property type="protein sequence ID" value="KAL2064643.1"/>
    <property type="molecule type" value="Genomic_DNA"/>
</dbReference>
<reference evidence="3 4" key="1">
    <citation type="journal article" date="2024" name="Commun. Biol.">
        <title>Comparative genomic analysis of thermophilic fungi reveals convergent evolutionary adaptations and gene losses.</title>
        <authorList>
            <person name="Steindorff A.S."/>
            <person name="Aguilar-Pontes M.V."/>
            <person name="Robinson A.J."/>
            <person name="Andreopoulos B."/>
            <person name="LaButti K."/>
            <person name="Kuo A."/>
            <person name="Mondo S."/>
            <person name="Riley R."/>
            <person name="Otillar R."/>
            <person name="Haridas S."/>
            <person name="Lipzen A."/>
            <person name="Grimwood J."/>
            <person name="Schmutz J."/>
            <person name="Clum A."/>
            <person name="Reid I.D."/>
            <person name="Moisan M.C."/>
            <person name="Butler G."/>
            <person name="Nguyen T.T.M."/>
            <person name="Dewar K."/>
            <person name="Conant G."/>
            <person name="Drula E."/>
            <person name="Henrissat B."/>
            <person name="Hansel C."/>
            <person name="Singer S."/>
            <person name="Hutchinson M.I."/>
            <person name="de Vries R.P."/>
            <person name="Natvig D.O."/>
            <person name="Powell A.J."/>
            <person name="Tsang A."/>
            <person name="Grigoriev I.V."/>
        </authorList>
    </citation>
    <scope>NUCLEOTIDE SEQUENCE [LARGE SCALE GENOMIC DNA]</scope>
    <source>
        <strain evidence="3 4">CBS 494.80</strain>
    </source>
</reference>
<feature type="region of interest" description="Disordered" evidence="2">
    <location>
        <begin position="647"/>
        <end position="671"/>
    </location>
</feature>
<dbReference type="Proteomes" id="UP001595075">
    <property type="component" value="Unassembled WGS sequence"/>
</dbReference>
<protein>
    <recommendedName>
        <fullName evidence="5">BZIP domain-containing protein</fullName>
    </recommendedName>
</protein>
<keyword evidence="1" id="KW-0175">Coiled coil</keyword>
<proteinExistence type="predicted"/>
<feature type="compositionally biased region" description="Basic and acidic residues" evidence="2">
    <location>
        <begin position="143"/>
        <end position="160"/>
    </location>
</feature>
<comment type="caution">
    <text evidence="3">The sequence shown here is derived from an EMBL/GenBank/DDBJ whole genome shotgun (WGS) entry which is preliminary data.</text>
</comment>
<evidence type="ECO:0000313" key="3">
    <source>
        <dbReference type="EMBL" id="KAL2064643.1"/>
    </source>
</evidence>
<evidence type="ECO:0000256" key="2">
    <source>
        <dbReference type="SAM" id="MobiDB-lite"/>
    </source>
</evidence>
<feature type="region of interest" description="Disordered" evidence="2">
    <location>
        <begin position="269"/>
        <end position="316"/>
    </location>
</feature>
<name>A0ABR4C6F2_9HELO</name>
<feature type="region of interest" description="Disordered" evidence="2">
    <location>
        <begin position="97"/>
        <end position="160"/>
    </location>
</feature>
<feature type="compositionally biased region" description="Polar residues" evidence="2">
    <location>
        <begin position="284"/>
        <end position="313"/>
    </location>
</feature>
<evidence type="ECO:0000313" key="4">
    <source>
        <dbReference type="Proteomes" id="UP001595075"/>
    </source>
</evidence>
<feature type="compositionally biased region" description="Basic and acidic residues" evidence="2">
    <location>
        <begin position="768"/>
        <end position="778"/>
    </location>
</feature>